<protein>
    <recommendedName>
        <fullName evidence="7">3-oxoacyl-[acyl-carrier-protein] reductase</fullName>
    </recommendedName>
</protein>
<reference evidence="6" key="1">
    <citation type="journal article" date="2017" name="Genome Biol.">
        <title>Comparative genomics reveals high biological diversity and specific adaptations in the industrially and medically important fungal genus Aspergillus.</title>
        <authorList>
            <person name="de Vries R.P."/>
            <person name="Riley R."/>
            <person name="Wiebenga A."/>
            <person name="Aguilar-Osorio G."/>
            <person name="Amillis S."/>
            <person name="Uchima C.A."/>
            <person name="Anderluh G."/>
            <person name="Asadollahi M."/>
            <person name="Askin M."/>
            <person name="Barry K."/>
            <person name="Battaglia E."/>
            <person name="Bayram O."/>
            <person name="Benocci T."/>
            <person name="Braus-Stromeyer S.A."/>
            <person name="Caldana C."/>
            <person name="Canovas D."/>
            <person name="Cerqueira G.C."/>
            <person name="Chen F."/>
            <person name="Chen W."/>
            <person name="Choi C."/>
            <person name="Clum A."/>
            <person name="Dos Santos R.A."/>
            <person name="Damasio A.R."/>
            <person name="Diallinas G."/>
            <person name="Emri T."/>
            <person name="Fekete E."/>
            <person name="Flipphi M."/>
            <person name="Freyberg S."/>
            <person name="Gallo A."/>
            <person name="Gournas C."/>
            <person name="Habgood R."/>
            <person name="Hainaut M."/>
            <person name="Harispe M.L."/>
            <person name="Henrissat B."/>
            <person name="Hilden K.S."/>
            <person name="Hope R."/>
            <person name="Hossain A."/>
            <person name="Karabika E."/>
            <person name="Karaffa L."/>
            <person name="Karanyi Z."/>
            <person name="Krasevec N."/>
            <person name="Kuo A."/>
            <person name="Kusch H."/>
            <person name="LaButti K."/>
            <person name="Lagendijk E.L."/>
            <person name="Lapidus A."/>
            <person name="Levasseur A."/>
            <person name="Lindquist E."/>
            <person name="Lipzen A."/>
            <person name="Logrieco A.F."/>
            <person name="MacCabe A."/>
            <person name="Maekelae M.R."/>
            <person name="Malavazi I."/>
            <person name="Melin P."/>
            <person name="Meyer V."/>
            <person name="Mielnichuk N."/>
            <person name="Miskei M."/>
            <person name="Molnar A.P."/>
            <person name="Mule G."/>
            <person name="Ngan C.Y."/>
            <person name="Orejas M."/>
            <person name="Orosz E."/>
            <person name="Ouedraogo J.P."/>
            <person name="Overkamp K.M."/>
            <person name="Park H.-S."/>
            <person name="Perrone G."/>
            <person name="Piumi F."/>
            <person name="Punt P.J."/>
            <person name="Ram A.F."/>
            <person name="Ramon A."/>
            <person name="Rauscher S."/>
            <person name="Record E."/>
            <person name="Riano-Pachon D.M."/>
            <person name="Robert V."/>
            <person name="Roehrig J."/>
            <person name="Ruller R."/>
            <person name="Salamov A."/>
            <person name="Salih N.S."/>
            <person name="Samson R.A."/>
            <person name="Sandor E."/>
            <person name="Sanguinetti M."/>
            <person name="Schuetze T."/>
            <person name="Sepcic K."/>
            <person name="Shelest E."/>
            <person name="Sherlock G."/>
            <person name="Sophianopoulou V."/>
            <person name="Squina F.M."/>
            <person name="Sun H."/>
            <person name="Susca A."/>
            <person name="Todd R.B."/>
            <person name="Tsang A."/>
            <person name="Unkles S.E."/>
            <person name="van de Wiele N."/>
            <person name="van Rossen-Uffink D."/>
            <person name="Oliveira J.V."/>
            <person name="Vesth T.C."/>
            <person name="Visser J."/>
            <person name="Yu J.-H."/>
            <person name="Zhou M."/>
            <person name="Andersen M.R."/>
            <person name="Archer D.B."/>
            <person name="Baker S.E."/>
            <person name="Benoit I."/>
            <person name="Brakhage A.A."/>
            <person name="Braus G.H."/>
            <person name="Fischer R."/>
            <person name="Frisvad J.C."/>
            <person name="Goldman G.H."/>
            <person name="Houbraken J."/>
            <person name="Oakley B."/>
            <person name="Pocsi I."/>
            <person name="Scazzocchio C."/>
            <person name="Seiboth B."/>
            <person name="vanKuyk P.A."/>
            <person name="Wortman J."/>
            <person name="Dyer P.S."/>
            <person name="Grigoriev I.V."/>
        </authorList>
    </citation>
    <scope>NUCLEOTIDE SEQUENCE [LARGE SCALE GENOMIC DNA]</scope>
    <source>
        <strain evidence="6">CBS 593.65</strain>
    </source>
</reference>
<keyword evidence="2" id="KW-0521">NADP</keyword>
<dbReference type="PRINTS" id="PR00081">
    <property type="entry name" value="GDHRDH"/>
</dbReference>
<name>A0A1L9TLQ8_9EURO</name>
<dbReference type="RefSeq" id="XP_040704128.1">
    <property type="nucleotide sequence ID" value="XM_040843428.1"/>
</dbReference>
<evidence type="ECO:0000256" key="2">
    <source>
        <dbReference type="ARBA" id="ARBA00022857"/>
    </source>
</evidence>
<feature type="compositionally biased region" description="Basic and acidic residues" evidence="4">
    <location>
        <begin position="1"/>
        <end position="14"/>
    </location>
</feature>
<sequence>MSERLRQIHEHLEPSDPATDPSRIDGQVVIITGGAQGIGKAAAVLLAKKGAKIAISDLDKDKAEDVVNELRGFQGEAESFPGNALDEEFPPRLVDSVLRRWGKINCLINNAGFCHDSAIHKMGEDKFDIIMKIHNYVPFRMTRALSGHWMDPANREMPKTVVNVSSTSGLHGSMGQINYATAKAGVVGLTKTIASEWGRYNVRANAVAYGWIDTRITRPPTESQAMSLGGQSIRLGIPENAKKWRDVSDIPLGRPGSANEAARVMLFLASPLSSYVTGTCIECTGGRFM</sequence>
<dbReference type="InterPro" id="IPR036291">
    <property type="entry name" value="NAD(P)-bd_dom_sf"/>
</dbReference>
<evidence type="ECO:0000256" key="4">
    <source>
        <dbReference type="SAM" id="MobiDB-lite"/>
    </source>
</evidence>
<dbReference type="OrthoDB" id="1393670at2759"/>
<dbReference type="Pfam" id="PF13561">
    <property type="entry name" value="adh_short_C2"/>
    <property type="match status" value="1"/>
</dbReference>
<dbReference type="InterPro" id="IPR020904">
    <property type="entry name" value="Sc_DH/Rdtase_CS"/>
</dbReference>
<dbReference type="VEuPathDB" id="FungiDB:ASPSYDRAFT_172852"/>
<dbReference type="GO" id="GO:0044550">
    <property type="term" value="P:secondary metabolite biosynthetic process"/>
    <property type="evidence" value="ECO:0007669"/>
    <property type="project" value="UniProtKB-ARBA"/>
</dbReference>
<dbReference type="PANTHER" id="PTHR42760">
    <property type="entry name" value="SHORT-CHAIN DEHYDROGENASES/REDUCTASES FAMILY MEMBER"/>
    <property type="match status" value="1"/>
</dbReference>
<dbReference type="AlphaFoldDB" id="A0A1L9TLQ8"/>
<evidence type="ECO:0000313" key="6">
    <source>
        <dbReference type="Proteomes" id="UP000184356"/>
    </source>
</evidence>
<dbReference type="InterPro" id="IPR002347">
    <property type="entry name" value="SDR_fam"/>
</dbReference>
<evidence type="ECO:0000256" key="1">
    <source>
        <dbReference type="ARBA" id="ARBA00006484"/>
    </source>
</evidence>
<dbReference type="PRINTS" id="PR00080">
    <property type="entry name" value="SDRFAMILY"/>
</dbReference>
<comment type="similarity">
    <text evidence="1">Belongs to the short-chain dehydrogenases/reductases (SDR) family.</text>
</comment>
<dbReference type="GeneID" id="63759501"/>
<gene>
    <name evidence="5" type="ORF">ASPSYDRAFT_172852</name>
</gene>
<feature type="region of interest" description="Disordered" evidence="4">
    <location>
        <begin position="1"/>
        <end position="23"/>
    </location>
</feature>
<accession>A0A1L9TLQ8</accession>
<dbReference type="SUPFAM" id="SSF51735">
    <property type="entry name" value="NAD(P)-binding Rossmann-fold domains"/>
    <property type="match status" value="1"/>
</dbReference>
<dbReference type="GO" id="GO:0006633">
    <property type="term" value="P:fatty acid biosynthetic process"/>
    <property type="evidence" value="ECO:0007669"/>
    <property type="project" value="TreeGrafter"/>
</dbReference>
<keyword evidence="6" id="KW-1185">Reference proteome</keyword>
<organism evidence="5 6">
    <name type="scientific">Aspergillus sydowii CBS 593.65</name>
    <dbReference type="NCBI Taxonomy" id="1036612"/>
    <lineage>
        <taxon>Eukaryota</taxon>
        <taxon>Fungi</taxon>
        <taxon>Dikarya</taxon>
        <taxon>Ascomycota</taxon>
        <taxon>Pezizomycotina</taxon>
        <taxon>Eurotiomycetes</taxon>
        <taxon>Eurotiomycetidae</taxon>
        <taxon>Eurotiales</taxon>
        <taxon>Aspergillaceae</taxon>
        <taxon>Aspergillus</taxon>
        <taxon>Aspergillus subgen. Nidulantes</taxon>
    </lineage>
</organism>
<dbReference type="Proteomes" id="UP000184356">
    <property type="component" value="Unassembled WGS sequence"/>
</dbReference>
<dbReference type="STRING" id="1036612.A0A1L9TLQ8"/>
<dbReference type="EMBL" id="KV878584">
    <property type="protein sequence ID" value="OJJ60322.1"/>
    <property type="molecule type" value="Genomic_DNA"/>
</dbReference>
<dbReference type="GO" id="GO:0016616">
    <property type="term" value="F:oxidoreductase activity, acting on the CH-OH group of donors, NAD or NADP as acceptor"/>
    <property type="evidence" value="ECO:0007669"/>
    <property type="project" value="TreeGrafter"/>
</dbReference>
<evidence type="ECO:0008006" key="7">
    <source>
        <dbReference type="Google" id="ProtNLM"/>
    </source>
</evidence>
<evidence type="ECO:0000313" key="5">
    <source>
        <dbReference type="EMBL" id="OJJ60322.1"/>
    </source>
</evidence>
<dbReference type="GO" id="GO:0048038">
    <property type="term" value="F:quinone binding"/>
    <property type="evidence" value="ECO:0007669"/>
    <property type="project" value="TreeGrafter"/>
</dbReference>
<keyword evidence="3" id="KW-0560">Oxidoreductase</keyword>
<dbReference type="PROSITE" id="PS00061">
    <property type="entry name" value="ADH_SHORT"/>
    <property type="match status" value="1"/>
</dbReference>
<proteinExistence type="inferred from homology"/>
<dbReference type="FunFam" id="3.40.50.720:FF:000084">
    <property type="entry name" value="Short-chain dehydrogenase reductase"/>
    <property type="match status" value="1"/>
</dbReference>
<evidence type="ECO:0000256" key="3">
    <source>
        <dbReference type="ARBA" id="ARBA00023002"/>
    </source>
</evidence>
<dbReference type="Gene3D" id="3.40.50.720">
    <property type="entry name" value="NAD(P)-binding Rossmann-like Domain"/>
    <property type="match status" value="1"/>
</dbReference>
<dbReference type="PANTHER" id="PTHR42760:SF133">
    <property type="entry name" value="3-OXOACYL-[ACYL-CARRIER-PROTEIN] REDUCTASE"/>
    <property type="match status" value="1"/>
</dbReference>